<dbReference type="Pfam" id="PF01593">
    <property type="entry name" value="Amino_oxidase"/>
    <property type="match status" value="1"/>
</dbReference>
<dbReference type="AlphaFoldDB" id="A0A1H7PGL4"/>
<proteinExistence type="predicted"/>
<dbReference type="STRING" id="1036779.SAMN04515666_103486"/>
<dbReference type="SUPFAM" id="SSF51971">
    <property type="entry name" value="Nucleotide-binding domain"/>
    <property type="match status" value="1"/>
</dbReference>
<dbReference type="EMBL" id="FOAN01000003">
    <property type="protein sequence ID" value="SEL34910.1"/>
    <property type="molecule type" value="Genomic_DNA"/>
</dbReference>
<dbReference type="GO" id="GO:0008767">
    <property type="term" value="F:UDP-galactopyranose mutase activity"/>
    <property type="evidence" value="ECO:0007669"/>
    <property type="project" value="TreeGrafter"/>
</dbReference>
<dbReference type="PANTHER" id="PTHR21197">
    <property type="entry name" value="UDP-GALACTOPYRANOSE MUTASE"/>
    <property type="match status" value="1"/>
</dbReference>
<feature type="domain" description="Amine oxidase" evidence="1">
    <location>
        <begin position="28"/>
        <end position="286"/>
    </location>
</feature>
<dbReference type="OrthoDB" id="7495318at2"/>
<dbReference type="InterPro" id="IPR036188">
    <property type="entry name" value="FAD/NAD-bd_sf"/>
</dbReference>
<dbReference type="RefSeq" id="WP_091833830.1">
    <property type="nucleotide sequence ID" value="NZ_FOAN01000003.1"/>
</dbReference>
<organism evidence="2 3">
    <name type="scientific">Bosea lupini</name>
    <dbReference type="NCBI Taxonomy" id="1036779"/>
    <lineage>
        <taxon>Bacteria</taxon>
        <taxon>Pseudomonadati</taxon>
        <taxon>Pseudomonadota</taxon>
        <taxon>Alphaproteobacteria</taxon>
        <taxon>Hyphomicrobiales</taxon>
        <taxon>Boseaceae</taxon>
        <taxon>Bosea</taxon>
    </lineage>
</organism>
<keyword evidence="3" id="KW-1185">Reference proteome</keyword>
<dbReference type="Gene3D" id="3.50.50.60">
    <property type="entry name" value="FAD/NAD(P)-binding domain"/>
    <property type="match status" value="1"/>
</dbReference>
<dbReference type="GO" id="GO:0005829">
    <property type="term" value="C:cytosol"/>
    <property type="evidence" value="ECO:0007669"/>
    <property type="project" value="TreeGrafter"/>
</dbReference>
<evidence type="ECO:0000313" key="3">
    <source>
        <dbReference type="Proteomes" id="UP000199664"/>
    </source>
</evidence>
<evidence type="ECO:0000313" key="2">
    <source>
        <dbReference type="EMBL" id="SEL34910.1"/>
    </source>
</evidence>
<dbReference type="PANTHER" id="PTHR21197:SF0">
    <property type="entry name" value="UDP-GALACTOPYRANOSE MUTASE"/>
    <property type="match status" value="1"/>
</dbReference>
<sequence>MEETVQRIDDADSMAAQHCDAIVLGAGVSGLVAASVLAQQGCRRIVVVDEYAHLGGNHIDWSSGEYTFDIGSLIFQDDSPLLQHFPELLPLYVPIEPRWARLNPQGLITAYPISVKDDILRAGAAEVARILMSAAYARLFKRRMRNAREFARHWIGARLLHRSGLDAYMTRFYGIASDQIGIELARKRMQWISEHASLRGLLGRLRRAKPQGPANRQMARPREGFATLYAAAAASLTARGASFLLGAKIDRIEKLDNRFVLFREGRAIVADRIVSTIPIRRLQALCNLPVSQELETITLLALYFSFDGARGFDEEIIYNFSYDGAWKRLTMYSDFYGRAQGREYFGVEVIANHIGKSIAQAEADFRAHVAANGLFRGDLRLEGGQLLDNAYPIYRDGADESAAEAVKALKTFGIESFGRQGGFNYQPTARVSTIEAEAALRSAAAIPAR</sequence>
<gene>
    <name evidence="2" type="ORF">SAMN04515666_103486</name>
</gene>
<name>A0A1H7PGL4_9HYPH</name>
<reference evidence="3" key="1">
    <citation type="submission" date="2016-10" db="EMBL/GenBank/DDBJ databases">
        <authorList>
            <person name="Varghese N."/>
            <person name="Submissions S."/>
        </authorList>
    </citation>
    <scope>NUCLEOTIDE SEQUENCE [LARGE SCALE GENOMIC DNA]</scope>
    <source>
        <strain evidence="3">LMG 26383,CCUG 61248,R- 45681</strain>
    </source>
</reference>
<protein>
    <submittedName>
        <fullName evidence="2">Flavin containing amine oxidoreductase</fullName>
    </submittedName>
</protein>
<evidence type="ECO:0000259" key="1">
    <source>
        <dbReference type="Pfam" id="PF01593"/>
    </source>
</evidence>
<dbReference type="InterPro" id="IPR002937">
    <property type="entry name" value="Amino_oxidase"/>
</dbReference>
<dbReference type="GO" id="GO:0050660">
    <property type="term" value="F:flavin adenine dinucleotide binding"/>
    <property type="evidence" value="ECO:0007669"/>
    <property type="project" value="TreeGrafter"/>
</dbReference>
<accession>A0A1H7PGL4</accession>
<dbReference type="Proteomes" id="UP000199664">
    <property type="component" value="Unassembled WGS sequence"/>
</dbReference>
<dbReference type="GO" id="GO:0016491">
    <property type="term" value="F:oxidoreductase activity"/>
    <property type="evidence" value="ECO:0007669"/>
    <property type="project" value="InterPro"/>
</dbReference>